<dbReference type="RefSeq" id="WP_379979060.1">
    <property type="nucleotide sequence ID" value="NZ_JBHSFV010000006.1"/>
</dbReference>
<name>A0ABV9I027_9FLAO</name>
<accession>A0ABV9I027</accession>
<sequence length="166" mass="18951">MKNLIIGLFIFGLTTQVFSQVIELPEVFISPVNYKYLYTVNSEDNDPKVAGLERKVAQFDVTKEDYYDDDYDGYTVSFYIPSGSVVAAYDKDGKLLRTIERFKNVKLPTAVQNAIAKRFPNWSMTKDSYQVSYNDDNSTAKKIYKVKLTNGEKSMKVKTDEAGNFL</sequence>
<proteinExistence type="predicted"/>
<gene>
    <name evidence="1" type="ORF">ACFO3O_11940</name>
</gene>
<dbReference type="SUPFAM" id="SSF160574">
    <property type="entry name" value="BT0923-like"/>
    <property type="match status" value="1"/>
</dbReference>
<organism evidence="1 2">
    <name type="scientific">Dokdonia ponticola</name>
    <dbReference type="NCBI Taxonomy" id="2041041"/>
    <lineage>
        <taxon>Bacteria</taxon>
        <taxon>Pseudomonadati</taxon>
        <taxon>Bacteroidota</taxon>
        <taxon>Flavobacteriia</taxon>
        <taxon>Flavobacteriales</taxon>
        <taxon>Flavobacteriaceae</taxon>
        <taxon>Dokdonia</taxon>
    </lineage>
</organism>
<dbReference type="GO" id="GO:0016779">
    <property type="term" value="F:nucleotidyltransferase activity"/>
    <property type="evidence" value="ECO:0007669"/>
    <property type="project" value="UniProtKB-KW"/>
</dbReference>
<evidence type="ECO:0000313" key="2">
    <source>
        <dbReference type="Proteomes" id="UP001596043"/>
    </source>
</evidence>
<dbReference type="Gene3D" id="3.10.450.360">
    <property type="match status" value="1"/>
</dbReference>
<evidence type="ECO:0000313" key="1">
    <source>
        <dbReference type="EMBL" id="MFC4634625.1"/>
    </source>
</evidence>
<reference evidence="2" key="1">
    <citation type="journal article" date="2019" name="Int. J. Syst. Evol. Microbiol.">
        <title>The Global Catalogue of Microorganisms (GCM) 10K type strain sequencing project: providing services to taxonomists for standard genome sequencing and annotation.</title>
        <authorList>
            <consortium name="The Broad Institute Genomics Platform"/>
            <consortium name="The Broad Institute Genome Sequencing Center for Infectious Disease"/>
            <person name="Wu L."/>
            <person name="Ma J."/>
        </authorList>
    </citation>
    <scope>NUCLEOTIDE SEQUENCE [LARGE SCALE GENOMIC DNA]</scope>
    <source>
        <strain evidence="2">YJ-61-S</strain>
    </source>
</reference>
<keyword evidence="1" id="KW-0548">Nucleotidyltransferase</keyword>
<dbReference type="Proteomes" id="UP001596043">
    <property type="component" value="Unassembled WGS sequence"/>
</dbReference>
<keyword evidence="2" id="KW-1185">Reference proteome</keyword>
<comment type="caution">
    <text evidence="1">The sequence shown here is derived from an EMBL/GenBank/DDBJ whole genome shotgun (WGS) entry which is preliminary data.</text>
</comment>
<keyword evidence="1" id="KW-0808">Transferase</keyword>
<protein>
    <submittedName>
        <fullName evidence="1">Nicotinate-nucleotide adenylyltransferase</fullName>
    </submittedName>
</protein>
<dbReference type="EMBL" id="JBHSFV010000006">
    <property type="protein sequence ID" value="MFC4634625.1"/>
    <property type="molecule type" value="Genomic_DNA"/>
</dbReference>